<dbReference type="SUPFAM" id="SSF48179">
    <property type="entry name" value="6-phosphogluconate dehydrogenase C-terminal domain-like"/>
    <property type="match status" value="1"/>
</dbReference>
<dbReference type="Pfam" id="PF03807">
    <property type="entry name" value="F420_oxidored"/>
    <property type="match status" value="1"/>
</dbReference>
<evidence type="ECO:0000256" key="2">
    <source>
        <dbReference type="HAMAP-Rule" id="MF_01925"/>
    </source>
</evidence>
<comment type="caution">
    <text evidence="6">The sequence shown here is derived from an EMBL/GenBank/DDBJ whole genome shotgun (WGS) entry which is preliminary data.</text>
</comment>
<dbReference type="RefSeq" id="WP_185177085.1">
    <property type="nucleotide sequence ID" value="NZ_CBCSEP010000028.1"/>
</dbReference>
<dbReference type="InterPro" id="IPR008927">
    <property type="entry name" value="6-PGluconate_DH-like_C_sf"/>
</dbReference>
<feature type="binding site" evidence="3">
    <location>
        <position position="34"/>
    </location>
    <ligand>
        <name>NADP(+)</name>
        <dbReference type="ChEBI" id="CHEBI:58349"/>
    </ligand>
</feature>
<evidence type="ECO:0000256" key="1">
    <source>
        <dbReference type="ARBA" id="ARBA00005525"/>
    </source>
</evidence>
<dbReference type="InterPro" id="IPR000304">
    <property type="entry name" value="Pyrroline-COOH_reductase"/>
</dbReference>
<dbReference type="PIRSF" id="PIRSF000193">
    <property type="entry name" value="Pyrrol-5-carb_rd"/>
    <property type="match status" value="1"/>
</dbReference>
<comment type="function">
    <text evidence="2">Catalyzes the reduction of 1-pyrroline-5-carboxylate (PCA) to L-proline.</text>
</comment>
<comment type="catalytic activity">
    <reaction evidence="2">
        <text>L-proline + NADP(+) = (S)-1-pyrroline-5-carboxylate + NADPH + 2 H(+)</text>
        <dbReference type="Rhea" id="RHEA:14109"/>
        <dbReference type="ChEBI" id="CHEBI:15378"/>
        <dbReference type="ChEBI" id="CHEBI:17388"/>
        <dbReference type="ChEBI" id="CHEBI:57783"/>
        <dbReference type="ChEBI" id="CHEBI:58349"/>
        <dbReference type="ChEBI" id="CHEBI:60039"/>
        <dbReference type="EC" id="1.5.1.2"/>
    </reaction>
</comment>
<dbReference type="InterPro" id="IPR029036">
    <property type="entry name" value="P5CR_dimer"/>
</dbReference>
<feature type="domain" description="Pyrroline-5-carboxylate reductase dimerisation" evidence="5">
    <location>
        <begin position="159"/>
        <end position="261"/>
    </location>
</feature>
<dbReference type="Gene3D" id="1.10.3730.10">
    <property type="entry name" value="ProC C-terminal domain-like"/>
    <property type="match status" value="1"/>
</dbReference>
<dbReference type="Gene3D" id="3.40.50.720">
    <property type="entry name" value="NAD(P)-binding Rossmann-like Domain"/>
    <property type="match status" value="1"/>
</dbReference>
<dbReference type="Proteomes" id="UP000574133">
    <property type="component" value="Unassembled WGS sequence"/>
</dbReference>
<keyword evidence="2" id="KW-0641">Proline biosynthesis</keyword>
<sequence>MKAGFIGAGSMGSLLTGSFLRAGAFSPSDLTVATRTRSKAEALAERYPGLVVAPANILAAQDQELIFLCVKPLDYRSVLDDIRPALRPEQTIISITSPVTIAQLEAIVPCKVAKVIPSIVNEACLGASLFMFGSRLAAADREALMRLFSAISRPVEIPEQEVRAASDLSSCGPAFMACLLEQFIDAAASTGMDRQLATTLACEMLFGTAHILQSGFCSPEQLQKRVSVPGGITAAALEELRRATDGAFLRVLQTTHEKFAEDLRKVERSLRP</sequence>
<dbReference type="InterPro" id="IPR028939">
    <property type="entry name" value="P5C_Rdtase_cat_N"/>
</dbReference>
<comment type="pathway">
    <text evidence="2">Amino-acid biosynthesis; L-proline biosynthesis; L-proline from L-glutamate 5-semialdehyde: step 1/1.</text>
</comment>
<evidence type="ECO:0000259" key="4">
    <source>
        <dbReference type="Pfam" id="PF03807"/>
    </source>
</evidence>
<evidence type="ECO:0000313" key="6">
    <source>
        <dbReference type="EMBL" id="MBB6675777.1"/>
    </source>
</evidence>
<accession>A0A841T9R0</accession>
<evidence type="ECO:0000256" key="3">
    <source>
        <dbReference type="PIRSR" id="PIRSR000193-1"/>
    </source>
</evidence>
<dbReference type="HAMAP" id="MF_01925">
    <property type="entry name" value="P5C_reductase"/>
    <property type="match status" value="1"/>
</dbReference>
<comment type="catalytic activity">
    <reaction evidence="2">
        <text>L-proline + NAD(+) = (S)-1-pyrroline-5-carboxylate + NADH + 2 H(+)</text>
        <dbReference type="Rhea" id="RHEA:14105"/>
        <dbReference type="ChEBI" id="CHEBI:15378"/>
        <dbReference type="ChEBI" id="CHEBI:17388"/>
        <dbReference type="ChEBI" id="CHEBI:57540"/>
        <dbReference type="ChEBI" id="CHEBI:57945"/>
        <dbReference type="ChEBI" id="CHEBI:60039"/>
        <dbReference type="EC" id="1.5.1.2"/>
    </reaction>
</comment>
<dbReference type="EC" id="1.5.1.2" evidence="2"/>
<dbReference type="Pfam" id="PF14748">
    <property type="entry name" value="P5CR_dimer"/>
    <property type="match status" value="1"/>
</dbReference>
<keyword evidence="7" id="KW-1185">Reference proteome</keyword>
<protein>
    <recommendedName>
        <fullName evidence="2">Pyrroline-5-carboxylate reductase</fullName>
        <shortName evidence="2">P5C reductase</shortName>
        <shortName evidence="2">P5CR</shortName>
        <ecNumber evidence="2">1.5.1.2</ecNumber>
    </recommendedName>
    <alternativeName>
        <fullName evidence="2">PCA reductase</fullName>
    </alternativeName>
</protein>
<feature type="binding site" evidence="3">
    <location>
        <begin position="6"/>
        <end position="11"/>
    </location>
    <ligand>
        <name>NADP(+)</name>
        <dbReference type="ChEBI" id="CHEBI:58349"/>
    </ligand>
</feature>
<dbReference type="GO" id="GO:0055129">
    <property type="term" value="P:L-proline biosynthetic process"/>
    <property type="evidence" value="ECO:0007669"/>
    <property type="project" value="UniProtKB-UniRule"/>
</dbReference>
<dbReference type="PANTHER" id="PTHR11645">
    <property type="entry name" value="PYRROLINE-5-CARBOXYLATE REDUCTASE"/>
    <property type="match status" value="1"/>
</dbReference>
<feature type="domain" description="Pyrroline-5-carboxylate reductase catalytic N-terminal" evidence="4">
    <location>
        <begin position="3"/>
        <end position="97"/>
    </location>
</feature>
<dbReference type="GO" id="GO:0005737">
    <property type="term" value="C:cytoplasm"/>
    <property type="evidence" value="ECO:0007669"/>
    <property type="project" value="UniProtKB-SubCell"/>
</dbReference>
<dbReference type="AlphaFoldDB" id="A0A841T9R0"/>
<comment type="subcellular location">
    <subcellularLocation>
        <location evidence="2">Cytoplasm</location>
    </subcellularLocation>
</comment>
<organism evidence="6 7">
    <name type="scientific">Cohnella lubricantis</name>
    <dbReference type="NCBI Taxonomy" id="2163172"/>
    <lineage>
        <taxon>Bacteria</taxon>
        <taxon>Bacillati</taxon>
        <taxon>Bacillota</taxon>
        <taxon>Bacilli</taxon>
        <taxon>Bacillales</taxon>
        <taxon>Paenibacillaceae</taxon>
        <taxon>Cohnella</taxon>
    </lineage>
</organism>
<gene>
    <name evidence="2" type="primary">proC</name>
    <name evidence="6" type="ORF">H4Q31_00350</name>
</gene>
<keyword evidence="2" id="KW-0963">Cytoplasm</keyword>
<dbReference type="GO" id="GO:0004735">
    <property type="term" value="F:pyrroline-5-carboxylate reductase activity"/>
    <property type="evidence" value="ECO:0007669"/>
    <property type="project" value="UniProtKB-UniRule"/>
</dbReference>
<keyword evidence="2" id="KW-0028">Amino-acid biosynthesis</keyword>
<reference evidence="6 7" key="1">
    <citation type="submission" date="2020-08" db="EMBL/GenBank/DDBJ databases">
        <title>Cohnella phylogeny.</title>
        <authorList>
            <person name="Dunlap C."/>
        </authorList>
    </citation>
    <scope>NUCLEOTIDE SEQUENCE [LARGE SCALE GENOMIC DNA]</scope>
    <source>
        <strain evidence="6 7">DSM 103658</strain>
    </source>
</reference>
<evidence type="ECO:0000259" key="5">
    <source>
        <dbReference type="Pfam" id="PF14748"/>
    </source>
</evidence>
<dbReference type="UniPathway" id="UPA00098">
    <property type="reaction ID" value="UER00361"/>
</dbReference>
<keyword evidence="2" id="KW-0560">Oxidoreductase</keyword>
<name>A0A841T9R0_9BACL</name>
<feature type="binding site" evidence="3">
    <location>
        <position position="56"/>
    </location>
    <ligand>
        <name>NADPH</name>
        <dbReference type="ChEBI" id="CHEBI:57783"/>
    </ligand>
</feature>
<dbReference type="NCBIfam" id="NF005814">
    <property type="entry name" value="PRK07680.1"/>
    <property type="match status" value="1"/>
</dbReference>
<dbReference type="SUPFAM" id="SSF51735">
    <property type="entry name" value="NAD(P)-binding Rossmann-fold domains"/>
    <property type="match status" value="1"/>
</dbReference>
<dbReference type="EMBL" id="JACJVN010000002">
    <property type="protein sequence ID" value="MBB6675777.1"/>
    <property type="molecule type" value="Genomic_DNA"/>
</dbReference>
<proteinExistence type="inferred from homology"/>
<comment type="similarity">
    <text evidence="1 2">Belongs to the pyrroline-5-carboxylate reductase family.</text>
</comment>
<keyword evidence="2 3" id="KW-0521">NADP</keyword>
<dbReference type="PANTHER" id="PTHR11645:SF51">
    <property type="entry name" value="COME OPERON PROTEIN 4"/>
    <property type="match status" value="1"/>
</dbReference>
<dbReference type="InterPro" id="IPR036291">
    <property type="entry name" value="NAD(P)-bd_dom_sf"/>
</dbReference>
<evidence type="ECO:0000313" key="7">
    <source>
        <dbReference type="Proteomes" id="UP000574133"/>
    </source>
</evidence>